<evidence type="ECO:0000256" key="1">
    <source>
        <dbReference type="SAM" id="MobiDB-lite"/>
    </source>
</evidence>
<proteinExistence type="predicted"/>
<evidence type="ECO:0000313" key="3">
    <source>
        <dbReference type="Proteomes" id="UP000272025"/>
    </source>
</evidence>
<feature type="region of interest" description="Disordered" evidence="1">
    <location>
        <begin position="224"/>
        <end position="251"/>
    </location>
</feature>
<name>A0A3N2PQE5_SODAK</name>
<gene>
    <name evidence="2" type="ORF">SODALDRAFT_362401</name>
</gene>
<accession>A0A3N2PQE5</accession>
<dbReference type="RefSeq" id="XP_028464392.1">
    <property type="nucleotide sequence ID" value="XM_028614458.1"/>
</dbReference>
<evidence type="ECO:0000313" key="2">
    <source>
        <dbReference type="EMBL" id="ROT36586.1"/>
    </source>
</evidence>
<sequence length="358" mass="40594">MDHGLYNDKFLYLSSDAPAIADIRSTGYSSQGTLVIYFMQPQQLWSKKPTEVFLRPMDFDMVKKFLVPVLTKPKSHPPKTEDRFSSTVRIARNRRRRLSTIECNQTPRQWALRFAHLFVLPSRVTSLRPRRVAAYLTLLSSPPRPLNRPCRPCLLRQALLCMRGRDLRSRSRLVPRTPPFPVHRTLGLSTPVRRYSHGHGHIYKKKRQNPHLCAGALSAPPSPAAAVPGGCPPRKTRLPSPRTNESPCAETSSYKKRLLPRQNVSHWRPLSCWEIRAPFLILARVSVRTNLRSLTPRRPFPSLKTSHRLGGRSSFSHFGASLQEDRPIPYLSHLPRFADAASKTSGASVALRDNITLA</sequence>
<dbReference type="Proteomes" id="UP000272025">
    <property type="component" value="Unassembled WGS sequence"/>
</dbReference>
<feature type="compositionally biased region" description="Polar residues" evidence="1">
    <location>
        <begin position="241"/>
        <end position="251"/>
    </location>
</feature>
<feature type="compositionally biased region" description="Low complexity" evidence="1">
    <location>
        <begin position="224"/>
        <end position="233"/>
    </location>
</feature>
<protein>
    <submittedName>
        <fullName evidence="2">Uncharacterized protein</fullName>
    </submittedName>
</protein>
<keyword evidence="3" id="KW-1185">Reference proteome</keyword>
<organism evidence="2 3">
    <name type="scientific">Sodiomyces alkalinus (strain CBS 110278 / VKM F-3762 / F11)</name>
    <name type="common">Alkaliphilic filamentous fungus</name>
    <dbReference type="NCBI Taxonomy" id="1314773"/>
    <lineage>
        <taxon>Eukaryota</taxon>
        <taxon>Fungi</taxon>
        <taxon>Dikarya</taxon>
        <taxon>Ascomycota</taxon>
        <taxon>Pezizomycotina</taxon>
        <taxon>Sordariomycetes</taxon>
        <taxon>Hypocreomycetidae</taxon>
        <taxon>Glomerellales</taxon>
        <taxon>Plectosphaerellaceae</taxon>
        <taxon>Sodiomyces</taxon>
    </lineage>
</organism>
<dbReference type="EMBL" id="ML119059">
    <property type="protein sequence ID" value="ROT36586.1"/>
    <property type="molecule type" value="Genomic_DNA"/>
</dbReference>
<dbReference type="AlphaFoldDB" id="A0A3N2PQE5"/>
<dbReference type="GeneID" id="39582936"/>
<reference evidence="2 3" key="1">
    <citation type="journal article" date="2018" name="Mol. Ecol.">
        <title>The obligate alkalophilic soda-lake fungus Sodiomyces alkalinus has shifted to a protein diet.</title>
        <authorList>
            <person name="Grum-Grzhimaylo A.A."/>
            <person name="Falkoski D.L."/>
            <person name="van den Heuvel J."/>
            <person name="Valero-Jimenez C.A."/>
            <person name="Min B."/>
            <person name="Choi I.G."/>
            <person name="Lipzen A."/>
            <person name="Daum C.G."/>
            <person name="Aanen D.K."/>
            <person name="Tsang A."/>
            <person name="Henrissat B."/>
            <person name="Bilanenko E.N."/>
            <person name="de Vries R.P."/>
            <person name="van Kan J.A.L."/>
            <person name="Grigoriev I.V."/>
            <person name="Debets A.J.M."/>
        </authorList>
    </citation>
    <scope>NUCLEOTIDE SEQUENCE [LARGE SCALE GENOMIC DNA]</scope>
    <source>
        <strain evidence="2 3">F11</strain>
    </source>
</reference>